<gene>
    <name evidence="3" type="ORF">M3D15_06910</name>
</gene>
<organism evidence="3 4">
    <name type="scientific">Pseudoclavibacter albus</name>
    <dbReference type="NCBI Taxonomy" id="272241"/>
    <lineage>
        <taxon>Bacteria</taxon>
        <taxon>Bacillati</taxon>
        <taxon>Actinomycetota</taxon>
        <taxon>Actinomycetes</taxon>
        <taxon>Micrococcales</taxon>
        <taxon>Microbacteriaceae</taxon>
        <taxon>Pseudoclavibacter</taxon>
    </lineage>
</organism>
<feature type="transmembrane region" description="Helical" evidence="2">
    <location>
        <begin position="163"/>
        <end position="185"/>
    </location>
</feature>
<feature type="compositionally biased region" description="Low complexity" evidence="1">
    <location>
        <begin position="422"/>
        <end position="457"/>
    </location>
</feature>
<feature type="compositionally biased region" description="Low complexity" evidence="1">
    <location>
        <begin position="485"/>
        <end position="517"/>
    </location>
</feature>
<dbReference type="Proteomes" id="UP001525379">
    <property type="component" value="Unassembled WGS sequence"/>
</dbReference>
<evidence type="ECO:0000313" key="4">
    <source>
        <dbReference type="Proteomes" id="UP001525379"/>
    </source>
</evidence>
<reference evidence="3 4" key="1">
    <citation type="submission" date="2022-04" db="EMBL/GenBank/DDBJ databases">
        <title>Human microbiome associated bacterial genomes.</title>
        <authorList>
            <person name="Sandstrom S."/>
            <person name="Salamzade R."/>
            <person name="Kalan L.R."/>
        </authorList>
    </citation>
    <scope>NUCLEOTIDE SEQUENCE [LARGE SCALE GENOMIC DNA]</scope>
    <source>
        <strain evidence="4">p3-SID1799</strain>
    </source>
</reference>
<feature type="transmembrane region" description="Helical" evidence="2">
    <location>
        <begin position="197"/>
        <end position="219"/>
    </location>
</feature>
<protein>
    <recommendedName>
        <fullName evidence="5">Type IV secretion system protein</fullName>
    </recommendedName>
</protein>
<evidence type="ECO:0000256" key="1">
    <source>
        <dbReference type="SAM" id="MobiDB-lite"/>
    </source>
</evidence>
<proteinExistence type="predicted"/>
<keyword evidence="2" id="KW-0812">Transmembrane</keyword>
<feature type="transmembrane region" description="Helical" evidence="2">
    <location>
        <begin position="122"/>
        <end position="143"/>
    </location>
</feature>
<keyword evidence="2" id="KW-0472">Membrane</keyword>
<feature type="region of interest" description="Disordered" evidence="1">
    <location>
        <begin position="422"/>
        <end position="517"/>
    </location>
</feature>
<dbReference type="EMBL" id="JALXSQ010000024">
    <property type="protein sequence ID" value="MCT2043061.1"/>
    <property type="molecule type" value="Genomic_DNA"/>
</dbReference>
<comment type="caution">
    <text evidence="3">The sequence shown here is derived from an EMBL/GenBank/DDBJ whole genome shotgun (WGS) entry which is preliminary data.</text>
</comment>
<feature type="transmembrane region" description="Helical" evidence="2">
    <location>
        <begin position="89"/>
        <end position="110"/>
    </location>
</feature>
<sequence>MAEECALGDFQCGMKNWATDTATEAVQQAGGDVLTLMVEKTFTALGDFLQQTAFAWISAPTPELSTAGMPEESSSLPKDVVRLLEQVEWVGYAIAIGALLIVACRMFLAHRQGEGAVLTGKVFWILAGLGLVAGATGVVSRLLQGAEHAPAAGGSVGFVQVQLFPWMAGLAMLGVMVGGIKLMWSQRGEDGRAVLESLFRLVLVSAGCVTVTNVLLGAFDEFSISVLDSALECDLAGATAEEGGKCFGGALTTMVLGGSAATMANPATAAFGPLIALLVVIVVFVLVIAQFVLMIFRSAVIILMVGVLPTSSAFTNMATGRQWFQRISAWLLAALLYKPVAALIIAAGIRTVSTAPTGIEDAVWNMLTGGAILTLSVVALPALMKLMVPAVASAAGSSGGTMMGAMAGSAIANGAIDAVSAMSRSNSSSSRTQSSTHSSSRSEATGADQSGAGKAVPPSSPGPSGSGSAGASAGAGSSAGGGTAAAGAGSTAAAGAGAGSAAGPVGMAAGAAAATATKRVGEGIGQGIAEGANSALGDQNE</sequence>
<feature type="transmembrane region" description="Helical" evidence="2">
    <location>
        <begin position="275"/>
        <end position="308"/>
    </location>
</feature>
<feature type="transmembrane region" description="Helical" evidence="2">
    <location>
        <begin position="362"/>
        <end position="383"/>
    </location>
</feature>
<feature type="transmembrane region" description="Helical" evidence="2">
    <location>
        <begin position="329"/>
        <end position="350"/>
    </location>
</feature>
<dbReference type="RefSeq" id="WP_260104333.1">
    <property type="nucleotide sequence ID" value="NZ_JALXSQ010000024.1"/>
</dbReference>
<keyword evidence="4" id="KW-1185">Reference proteome</keyword>
<keyword evidence="2" id="KW-1133">Transmembrane helix</keyword>
<evidence type="ECO:0000313" key="3">
    <source>
        <dbReference type="EMBL" id="MCT2043061.1"/>
    </source>
</evidence>
<name>A0ABT2HXL4_9MICO</name>
<accession>A0ABT2HXL4</accession>
<evidence type="ECO:0008006" key="5">
    <source>
        <dbReference type="Google" id="ProtNLM"/>
    </source>
</evidence>
<evidence type="ECO:0000256" key="2">
    <source>
        <dbReference type="SAM" id="Phobius"/>
    </source>
</evidence>